<keyword evidence="2 8" id="KW-0949">S-adenosyl-L-methionine</keyword>
<gene>
    <name evidence="8" type="primary">pqqE</name>
    <name evidence="10" type="ORF">ADL28_25150</name>
</gene>
<evidence type="ECO:0000313" key="11">
    <source>
        <dbReference type="Proteomes" id="UP000053413"/>
    </source>
</evidence>
<sequence length="368" mass="39953">MTAAPRPWALLAELTHGCPLHCPYCSNPLELVRRSRELSTAEWTEVMRQAGELGVVHTHLSGGEPLLRRDLAEIVTAAESAEIYTQLVTSGVGLDEARLADLIAAGLRSVQLSLQHADPAASDRIAGYRSFAAKERAAALVRKAGLPLGINVVLHRDNLDVLDAIIQRGLDWGADRIELANTQFYGWALRNRDALLPSRDQLARARETVEHRRQRLGGTVDLVWVVPDYFDGVAKPCMGGWGAVSLTVAPDGTALPCPAAASLPDLDPPTVRDHTLEWIWDHSTAFNRYRGEEWMREPCRTCSRRAEDFGGCRCQAYALTGDAARTDPACALAPDHGVIRALTDSGQPAGAWAPARTGGYVYRKPGGG</sequence>
<dbReference type="SFLD" id="SFLDG01067">
    <property type="entry name" value="SPASM/twitch_domain_containing"/>
    <property type="match status" value="1"/>
</dbReference>
<reference evidence="11" key="1">
    <citation type="submission" date="2015-10" db="EMBL/GenBank/DDBJ databases">
        <authorList>
            <person name="Ju K.-S."/>
            <person name="Doroghazi J.R."/>
            <person name="Metcalf W.W."/>
        </authorList>
    </citation>
    <scope>NUCLEOTIDE SEQUENCE [LARGE SCALE GENOMIC DNA]</scope>
    <source>
        <strain evidence="11">NRRL F-8817</strain>
    </source>
</reference>
<comment type="function">
    <text evidence="8">Catalyzes the cross-linking of a glutamate residue and a tyrosine residue in the PqqA protein as part of the biosynthesis of pyrroloquinoline quinone (PQQ).</text>
</comment>
<comment type="caution">
    <text evidence="10">The sequence shown here is derived from an EMBL/GenBank/DDBJ whole genome shotgun (WGS) entry which is preliminary data.</text>
</comment>
<comment type="cofactor">
    <cofactor evidence="8">
        <name>[4Fe-4S] cluster</name>
        <dbReference type="ChEBI" id="CHEBI:49883"/>
    </cofactor>
    <text evidence="8">Binds 1 [4Fe-4S] cluster. The cluster is coordinated with 3 cysteines and an exchangeable S-adenosyl-L-methionine.</text>
</comment>
<keyword evidence="5 8" id="KW-0560">Oxidoreductase</keyword>
<dbReference type="Pfam" id="PF13186">
    <property type="entry name" value="SPASM"/>
    <property type="match status" value="1"/>
</dbReference>
<dbReference type="NCBIfam" id="TIGR04085">
    <property type="entry name" value="rSAM_more_4Fe4S"/>
    <property type="match status" value="1"/>
</dbReference>
<comment type="pathway">
    <text evidence="8">Cofactor biosynthesis; pyrroloquinoline quinone biosynthesis.</text>
</comment>
<dbReference type="GO" id="GO:1904047">
    <property type="term" value="F:S-adenosyl-L-methionine binding"/>
    <property type="evidence" value="ECO:0007669"/>
    <property type="project" value="UniProtKB-UniRule"/>
</dbReference>
<keyword evidence="3 8" id="KW-0479">Metal-binding</keyword>
<dbReference type="GO" id="GO:0051539">
    <property type="term" value="F:4 iron, 4 sulfur cluster binding"/>
    <property type="evidence" value="ECO:0007669"/>
    <property type="project" value="UniProtKB-KW"/>
</dbReference>
<dbReference type="PANTHER" id="PTHR11228:SF7">
    <property type="entry name" value="PQQA PEPTIDE CYCLASE"/>
    <property type="match status" value="1"/>
</dbReference>
<dbReference type="GO" id="GO:0018189">
    <property type="term" value="P:pyrroloquinoline quinone biosynthetic process"/>
    <property type="evidence" value="ECO:0007669"/>
    <property type="project" value="UniProtKB-UniRule"/>
</dbReference>
<dbReference type="SUPFAM" id="SSF102114">
    <property type="entry name" value="Radical SAM enzymes"/>
    <property type="match status" value="1"/>
</dbReference>
<dbReference type="GO" id="GO:0016491">
    <property type="term" value="F:oxidoreductase activity"/>
    <property type="evidence" value="ECO:0007669"/>
    <property type="project" value="UniProtKB-KW"/>
</dbReference>
<evidence type="ECO:0000256" key="4">
    <source>
        <dbReference type="ARBA" id="ARBA00022905"/>
    </source>
</evidence>
<dbReference type="Gene3D" id="3.20.20.70">
    <property type="entry name" value="Aldolase class I"/>
    <property type="match status" value="1"/>
</dbReference>
<evidence type="ECO:0000256" key="3">
    <source>
        <dbReference type="ARBA" id="ARBA00022723"/>
    </source>
</evidence>
<dbReference type="GO" id="GO:0009975">
    <property type="term" value="F:cyclase activity"/>
    <property type="evidence" value="ECO:0007669"/>
    <property type="project" value="UniProtKB-UniRule"/>
</dbReference>
<keyword evidence="1 8" id="KW-0004">4Fe-4S</keyword>
<name>A0A0X3W112_STRVO</name>
<dbReference type="Pfam" id="PF04055">
    <property type="entry name" value="Radical_SAM"/>
    <property type="match status" value="1"/>
</dbReference>
<evidence type="ECO:0000256" key="5">
    <source>
        <dbReference type="ARBA" id="ARBA00023002"/>
    </source>
</evidence>
<dbReference type="HAMAP" id="MF_00660">
    <property type="entry name" value="PqqE"/>
    <property type="match status" value="1"/>
</dbReference>
<dbReference type="CDD" id="cd01335">
    <property type="entry name" value="Radical_SAM"/>
    <property type="match status" value="1"/>
</dbReference>
<comment type="similarity">
    <text evidence="8">Belongs to the radical SAM superfamily. PqqE family.</text>
</comment>
<comment type="catalytic activity">
    <reaction evidence="8">
        <text>[PQQ precursor protein] + S-adenosyl-L-methionine = E-Y cross-linked-[PQQ precursor protein] + 5'-deoxyadenosine + L-methionine + H(+)</text>
        <dbReference type="Rhea" id="RHEA:56836"/>
        <dbReference type="Rhea" id="RHEA-COMP:14800"/>
        <dbReference type="Rhea" id="RHEA-COMP:14801"/>
        <dbReference type="ChEBI" id="CHEBI:15378"/>
        <dbReference type="ChEBI" id="CHEBI:17319"/>
        <dbReference type="ChEBI" id="CHEBI:57844"/>
        <dbReference type="ChEBI" id="CHEBI:59789"/>
        <dbReference type="ChEBI" id="CHEBI:141026"/>
        <dbReference type="ChEBI" id="CHEBI:141027"/>
        <dbReference type="EC" id="1.21.98.4"/>
    </reaction>
</comment>
<dbReference type="SFLD" id="SFLDG01386">
    <property type="entry name" value="main_SPASM_domain-containing"/>
    <property type="match status" value="1"/>
</dbReference>
<dbReference type="InterPro" id="IPR011843">
    <property type="entry name" value="PQQ_synth_PqqE_bac"/>
</dbReference>
<evidence type="ECO:0000256" key="6">
    <source>
        <dbReference type="ARBA" id="ARBA00023004"/>
    </source>
</evidence>
<organism evidence="10 11">
    <name type="scientific">Streptomyces violaceusniger</name>
    <dbReference type="NCBI Taxonomy" id="68280"/>
    <lineage>
        <taxon>Bacteria</taxon>
        <taxon>Bacillati</taxon>
        <taxon>Actinomycetota</taxon>
        <taxon>Actinomycetes</taxon>
        <taxon>Kitasatosporales</taxon>
        <taxon>Streptomycetaceae</taxon>
        <taxon>Streptomyces</taxon>
        <taxon>Streptomyces violaceusniger group</taxon>
    </lineage>
</organism>
<evidence type="ECO:0000313" key="10">
    <source>
        <dbReference type="EMBL" id="KUL50563.1"/>
    </source>
</evidence>
<evidence type="ECO:0000256" key="2">
    <source>
        <dbReference type="ARBA" id="ARBA00022691"/>
    </source>
</evidence>
<comment type="subunit">
    <text evidence="8">Interacts with PqqD. The interaction is necessary for activity of PqqE.</text>
</comment>
<protein>
    <recommendedName>
        <fullName evidence="8">PqqA peptide cyclase</fullName>
        <ecNumber evidence="8">1.21.98.4</ecNumber>
    </recommendedName>
    <alternativeName>
        <fullName evidence="8">Coenzyme PQQ synthesis protein E</fullName>
    </alternativeName>
</protein>
<accession>A0A0X3W112</accession>
<dbReference type="RefSeq" id="WP_059146014.1">
    <property type="nucleotide sequence ID" value="NZ_LLZJ01000343.1"/>
</dbReference>
<dbReference type="OrthoDB" id="9782387at2"/>
<dbReference type="InterPro" id="IPR058240">
    <property type="entry name" value="rSAM_sf"/>
</dbReference>
<feature type="domain" description="Radical SAM core" evidence="9">
    <location>
        <begin position="4"/>
        <end position="219"/>
    </location>
</feature>
<dbReference type="EC" id="1.21.98.4" evidence="8"/>
<dbReference type="InterPro" id="IPR023885">
    <property type="entry name" value="4Fe4S-binding_SPASM_dom"/>
</dbReference>
<dbReference type="InterPro" id="IPR050377">
    <property type="entry name" value="Radical_SAM_PqqE_MftC-like"/>
</dbReference>
<dbReference type="AlphaFoldDB" id="A0A0X3W112"/>
<dbReference type="SMART" id="SM00729">
    <property type="entry name" value="Elp3"/>
    <property type="match status" value="1"/>
</dbReference>
<dbReference type="SFLD" id="SFLDS00029">
    <property type="entry name" value="Radical_SAM"/>
    <property type="match status" value="1"/>
</dbReference>
<evidence type="ECO:0000256" key="7">
    <source>
        <dbReference type="ARBA" id="ARBA00023014"/>
    </source>
</evidence>
<keyword evidence="6 8" id="KW-0408">Iron</keyword>
<dbReference type="Proteomes" id="UP000053413">
    <property type="component" value="Unassembled WGS sequence"/>
</dbReference>
<dbReference type="PIRSF" id="PIRSF037420">
    <property type="entry name" value="PQQ_syn_pqqE"/>
    <property type="match status" value="1"/>
</dbReference>
<keyword evidence="7 8" id="KW-0411">Iron-sulfur</keyword>
<dbReference type="NCBIfam" id="TIGR02109">
    <property type="entry name" value="PQQ_syn_pqqE"/>
    <property type="match status" value="1"/>
</dbReference>
<dbReference type="InterPro" id="IPR006638">
    <property type="entry name" value="Elp3/MiaA/NifB-like_rSAM"/>
</dbReference>
<dbReference type="UniPathway" id="UPA00539"/>
<evidence type="ECO:0000259" key="9">
    <source>
        <dbReference type="PROSITE" id="PS51918"/>
    </source>
</evidence>
<keyword evidence="4 8" id="KW-0884">PQQ biosynthesis</keyword>
<evidence type="ECO:0000256" key="8">
    <source>
        <dbReference type="HAMAP-Rule" id="MF_00660"/>
    </source>
</evidence>
<evidence type="ECO:0000256" key="1">
    <source>
        <dbReference type="ARBA" id="ARBA00022485"/>
    </source>
</evidence>
<feature type="binding site" evidence="8">
    <location>
        <position position="18"/>
    </location>
    <ligand>
        <name>[4Fe-4S] cluster</name>
        <dbReference type="ChEBI" id="CHEBI:49883"/>
        <note>4Fe-4S-S-AdoMet</note>
    </ligand>
</feature>
<feature type="binding site" evidence="8">
    <location>
        <position position="22"/>
    </location>
    <ligand>
        <name>[4Fe-4S] cluster</name>
        <dbReference type="ChEBI" id="CHEBI:49883"/>
        <note>4Fe-4S-S-AdoMet</note>
    </ligand>
</feature>
<feature type="binding site" evidence="8">
    <location>
        <position position="25"/>
    </location>
    <ligand>
        <name>[4Fe-4S] cluster</name>
        <dbReference type="ChEBI" id="CHEBI:49883"/>
        <note>4Fe-4S-S-AdoMet</note>
    </ligand>
</feature>
<proteinExistence type="inferred from homology"/>
<dbReference type="InterPro" id="IPR013785">
    <property type="entry name" value="Aldolase_TIM"/>
</dbReference>
<dbReference type="InterPro" id="IPR007197">
    <property type="entry name" value="rSAM"/>
</dbReference>
<dbReference type="InterPro" id="IPR017200">
    <property type="entry name" value="PqqE-like"/>
</dbReference>
<dbReference type="GO" id="GO:0005506">
    <property type="term" value="F:iron ion binding"/>
    <property type="evidence" value="ECO:0007669"/>
    <property type="project" value="UniProtKB-UniRule"/>
</dbReference>
<dbReference type="SFLD" id="SFLDF00280">
    <property type="entry name" value="coenzyme_PQQ_synthesis_protein"/>
    <property type="match status" value="1"/>
</dbReference>
<dbReference type="EMBL" id="LLZJ01000343">
    <property type="protein sequence ID" value="KUL50563.1"/>
    <property type="molecule type" value="Genomic_DNA"/>
</dbReference>
<dbReference type="PROSITE" id="PS51918">
    <property type="entry name" value="RADICAL_SAM"/>
    <property type="match status" value="1"/>
</dbReference>
<dbReference type="PANTHER" id="PTHR11228">
    <property type="entry name" value="RADICAL SAM DOMAIN PROTEIN"/>
    <property type="match status" value="1"/>
</dbReference>